<evidence type="ECO:0000256" key="1">
    <source>
        <dbReference type="ARBA" id="ARBA00006484"/>
    </source>
</evidence>
<dbReference type="EMBL" id="FWFL01000001">
    <property type="protein sequence ID" value="SLN15233.1"/>
    <property type="molecule type" value="Genomic_DNA"/>
</dbReference>
<dbReference type="RefSeq" id="WP_235862141.1">
    <property type="nucleotide sequence ID" value="NZ_FWFL01000001.1"/>
</dbReference>
<dbReference type="Proteomes" id="UP000193827">
    <property type="component" value="Unassembled WGS sequence"/>
</dbReference>
<dbReference type="SUPFAM" id="SSF51735">
    <property type="entry name" value="NAD(P)-binding Rossmann-fold domains"/>
    <property type="match status" value="1"/>
</dbReference>
<evidence type="ECO:0000313" key="5">
    <source>
        <dbReference type="EMBL" id="SLN15233.1"/>
    </source>
</evidence>
<dbReference type="InterPro" id="IPR051122">
    <property type="entry name" value="SDR_DHRS6-like"/>
</dbReference>
<dbReference type="GO" id="GO:0004316">
    <property type="term" value="F:3-oxoacyl-[acyl-carrier-protein] reductase (NADPH) activity"/>
    <property type="evidence" value="ECO:0007669"/>
    <property type="project" value="UniProtKB-EC"/>
</dbReference>
<dbReference type="InterPro" id="IPR002347">
    <property type="entry name" value="SDR_fam"/>
</dbReference>
<dbReference type="PROSITE" id="PS00061">
    <property type="entry name" value="ADH_SHORT"/>
    <property type="match status" value="1"/>
</dbReference>
<feature type="domain" description="Ketoreductase" evidence="4">
    <location>
        <begin position="7"/>
        <end position="175"/>
    </location>
</feature>
<dbReference type="PRINTS" id="PR00080">
    <property type="entry name" value="SDRFAMILY"/>
</dbReference>
<evidence type="ECO:0000256" key="3">
    <source>
        <dbReference type="ARBA" id="ARBA00023027"/>
    </source>
</evidence>
<evidence type="ECO:0000313" key="6">
    <source>
        <dbReference type="Proteomes" id="UP000193827"/>
    </source>
</evidence>
<accession>A0A1Y5RDZ7</accession>
<dbReference type="AlphaFoldDB" id="A0A1Y5RDZ7"/>
<dbReference type="InterPro" id="IPR057326">
    <property type="entry name" value="KR_dom"/>
</dbReference>
<dbReference type="PANTHER" id="PTHR43477:SF4">
    <property type="entry name" value="DEHYDROGENASE_REDUCTASE SDR FAMILY MEMBER 6"/>
    <property type="match status" value="1"/>
</dbReference>
<reference evidence="5 6" key="1">
    <citation type="submission" date="2017-03" db="EMBL/GenBank/DDBJ databases">
        <authorList>
            <person name="Afonso C.L."/>
            <person name="Miller P.J."/>
            <person name="Scott M.A."/>
            <person name="Spackman E."/>
            <person name="Goraichik I."/>
            <person name="Dimitrov K.M."/>
            <person name="Suarez D.L."/>
            <person name="Swayne D.E."/>
        </authorList>
    </citation>
    <scope>NUCLEOTIDE SEQUENCE [LARGE SCALE GENOMIC DNA]</scope>
    <source>
        <strain evidence="5 6">CECT 8287</strain>
    </source>
</reference>
<organism evidence="5 6">
    <name type="scientific">Roseovarius litorisediminis</name>
    <dbReference type="NCBI Taxonomy" id="1312363"/>
    <lineage>
        <taxon>Bacteria</taxon>
        <taxon>Pseudomonadati</taxon>
        <taxon>Pseudomonadota</taxon>
        <taxon>Alphaproteobacteria</taxon>
        <taxon>Rhodobacterales</taxon>
        <taxon>Roseobacteraceae</taxon>
        <taxon>Roseovarius</taxon>
    </lineage>
</organism>
<dbReference type="Pfam" id="PF13561">
    <property type="entry name" value="adh_short_C2"/>
    <property type="match status" value="1"/>
</dbReference>
<gene>
    <name evidence="5" type="primary">fabG_2</name>
    <name evidence="5" type="ORF">PEL8287_00639</name>
</gene>
<dbReference type="PANTHER" id="PTHR43477">
    <property type="entry name" value="DIHYDROANTICAPSIN 7-DEHYDROGENASE"/>
    <property type="match status" value="1"/>
</dbReference>
<name>A0A1Y5RDZ7_9RHOB</name>
<keyword evidence="2 5" id="KW-0560">Oxidoreductase</keyword>
<sequence>MMRLAGKRAFVTGGRQGIGRGIVDAFISEGSRVITCGRGPRPADLPNGVGWFELDVAHALDVQSVCDEIGPIDTLVNNAGVQVEKTVVDSTDSDWDLVMGANARGVFNVCRAFIPQMTTGGSIINIGSISGSVADPSMALYNASKAFVHGLTRSIAVDHGPGVRCNAICPGWIETGMLEAGFDLAQDPAKARADALARHATRRFGKPADVASMAVWLASDEADFATGQLFTIDGGMTSASPLNPGLF</sequence>
<keyword evidence="3" id="KW-0520">NAD</keyword>
<dbReference type="EC" id="1.1.1.100" evidence="5"/>
<keyword evidence="6" id="KW-1185">Reference proteome</keyword>
<dbReference type="PRINTS" id="PR00081">
    <property type="entry name" value="GDHRDH"/>
</dbReference>
<evidence type="ECO:0000259" key="4">
    <source>
        <dbReference type="SMART" id="SM00822"/>
    </source>
</evidence>
<comment type="similarity">
    <text evidence="1">Belongs to the short-chain dehydrogenases/reductases (SDR) family.</text>
</comment>
<dbReference type="InterPro" id="IPR036291">
    <property type="entry name" value="NAD(P)-bd_dom_sf"/>
</dbReference>
<dbReference type="FunFam" id="3.40.50.720:FF:000084">
    <property type="entry name" value="Short-chain dehydrogenase reductase"/>
    <property type="match status" value="1"/>
</dbReference>
<dbReference type="CDD" id="cd05233">
    <property type="entry name" value="SDR_c"/>
    <property type="match status" value="1"/>
</dbReference>
<protein>
    <submittedName>
        <fullName evidence="5">3-oxoacyl-[acyl-carrier-protein] reductase FabG</fullName>
        <ecNumber evidence="5">1.1.1.100</ecNumber>
    </submittedName>
</protein>
<evidence type="ECO:0000256" key="2">
    <source>
        <dbReference type="ARBA" id="ARBA00023002"/>
    </source>
</evidence>
<proteinExistence type="inferred from homology"/>
<dbReference type="SMART" id="SM00822">
    <property type="entry name" value="PKS_KR"/>
    <property type="match status" value="1"/>
</dbReference>
<dbReference type="InterPro" id="IPR020904">
    <property type="entry name" value="Sc_DH/Rdtase_CS"/>
</dbReference>
<dbReference type="Gene3D" id="3.40.50.720">
    <property type="entry name" value="NAD(P)-binding Rossmann-like Domain"/>
    <property type="match status" value="1"/>
</dbReference>